<name>A0A9P1MB07_9PEZI</name>
<dbReference type="OrthoDB" id="10265988at2759"/>
<dbReference type="PANTHER" id="PTHR42080">
    <property type="entry name" value="SRR1 DOMAIN-CONTAINING PROTEIN"/>
    <property type="match status" value="1"/>
</dbReference>
<dbReference type="PANTHER" id="PTHR42080:SF1">
    <property type="entry name" value="SRR1-LIKE DOMAIN-CONTAINING PROTEIN"/>
    <property type="match status" value="1"/>
</dbReference>
<organism evidence="3 4">
    <name type="scientific">Parascedosporium putredinis</name>
    <dbReference type="NCBI Taxonomy" id="1442378"/>
    <lineage>
        <taxon>Eukaryota</taxon>
        <taxon>Fungi</taxon>
        <taxon>Dikarya</taxon>
        <taxon>Ascomycota</taxon>
        <taxon>Pezizomycotina</taxon>
        <taxon>Sordariomycetes</taxon>
        <taxon>Hypocreomycetidae</taxon>
        <taxon>Microascales</taxon>
        <taxon>Microascaceae</taxon>
        <taxon>Parascedosporium</taxon>
    </lineage>
</organism>
<proteinExistence type="predicted"/>
<feature type="region of interest" description="Disordered" evidence="1">
    <location>
        <begin position="134"/>
        <end position="165"/>
    </location>
</feature>
<dbReference type="EMBL" id="CALLCH030000010">
    <property type="protein sequence ID" value="CAI4214205.1"/>
    <property type="molecule type" value="Genomic_DNA"/>
</dbReference>
<evidence type="ECO:0000259" key="2">
    <source>
        <dbReference type="Pfam" id="PF07985"/>
    </source>
</evidence>
<dbReference type="AlphaFoldDB" id="A0A9P1MB07"/>
<dbReference type="Proteomes" id="UP000838763">
    <property type="component" value="Unassembled WGS sequence"/>
</dbReference>
<dbReference type="InterPro" id="IPR012942">
    <property type="entry name" value="SRR1-like"/>
</dbReference>
<gene>
    <name evidence="3" type="ORF">PPNO1_LOCUS3938</name>
</gene>
<evidence type="ECO:0000313" key="3">
    <source>
        <dbReference type="EMBL" id="CAI4214205.1"/>
    </source>
</evidence>
<feature type="compositionally biased region" description="Basic and acidic residues" evidence="1">
    <location>
        <begin position="55"/>
        <end position="86"/>
    </location>
</feature>
<protein>
    <recommendedName>
        <fullName evidence="2">SRR1-like domain-containing protein</fullName>
    </recommendedName>
</protein>
<feature type="region of interest" description="Disordered" evidence="1">
    <location>
        <begin position="1"/>
        <end position="86"/>
    </location>
</feature>
<comment type="caution">
    <text evidence="3">The sequence shown here is derived from an EMBL/GenBank/DDBJ whole genome shotgun (WGS) entry which is preliminary data.</text>
</comment>
<dbReference type="Pfam" id="PF07985">
    <property type="entry name" value="SRR1"/>
    <property type="match status" value="1"/>
</dbReference>
<evidence type="ECO:0000313" key="4">
    <source>
        <dbReference type="Proteomes" id="UP000838763"/>
    </source>
</evidence>
<feature type="domain" description="SRR1-like" evidence="2">
    <location>
        <begin position="86"/>
        <end position="291"/>
    </location>
</feature>
<feature type="compositionally biased region" description="Basic residues" evidence="1">
    <location>
        <begin position="18"/>
        <end position="29"/>
    </location>
</feature>
<evidence type="ECO:0000256" key="1">
    <source>
        <dbReference type="SAM" id="MobiDB-lite"/>
    </source>
</evidence>
<reference evidence="3" key="1">
    <citation type="submission" date="2022-11" db="EMBL/GenBank/DDBJ databases">
        <authorList>
            <person name="Scott C."/>
            <person name="Bruce N."/>
        </authorList>
    </citation>
    <scope>NUCLEOTIDE SEQUENCE</scope>
</reference>
<sequence>MAESTPKPEALETEWKTMRPRRRRTKQARAKHDGPGGSKAEGEIAAAAGGEVEDDARTMEERLADLERDFRREEEGEGKVAEKKEEPSYPLTQVVCLGLGSFEGLAGGGGWEGKRRAWMQLFAFETLARGVAGELTPAPSEKQEGKQAQGEETPVERPDPSGVRTILQDPVFTSADRRFLAGRGHDVVDDPGAFEALKQVAGEEGAENDTEARGEGSSTLLFGVHLYLPVYKRALEGPLPAVFVGTGWDTWDDINRGEELPALKEMHETYEREDFPEEEVLSTFSSTCIYWRKTNKV</sequence>
<accession>A0A9P1MB07</accession>
<keyword evidence="4" id="KW-1185">Reference proteome</keyword>